<keyword evidence="8" id="KW-0238">DNA-binding</keyword>
<dbReference type="Pfam" id="PF02805">
    <property type="entry name" value="Ada_Zn_binding"/>
    <property type="match status" value="1"/>
</dbReference>
<name>A0ABZ2NBJ1_9BACI</name>
<evidence type="ECO:0000313" key="13">
    <source>
        <dbReference type="EMBL" id="WXB95109.1"/>
    </source>
</evidence>
<feature type="domain" description="HTH araC/xylS-type" evidence="12">
    <location>
        <begin position="86"/>
        <end position="184"/>
    </location>
</feature>
<evidence type="ECO:0000256" key="2">
    <source>
        <dbReference type="ARBA" id="ARBA00022603"/>
    </source>
</evidence>
<keyword evidence="10" id="KW-0804">Transcription</keyword>
<dbReference type="RefSeq" id="WP_338776428.1">
    <property type="nucleotide sequence ID" value="NZ_CP147407.1"/>
</dbReference>
<dbReference type="InterPro" id="IPR035451">
    <property type="entry name" value="Ada-like_dom_sf"/>
</dbReference>
<keyword evidence="3" id="KW-0808">Transferase</keyword>
<dbReference type="Gene3D" id="1.10.10.60">
    <property type="entry name" value="Homeodomain-like"/>
    <property type="match status" value="2"/>
</dbReference>
<dbReference type="InterPro" id="IPR018062">
    <property type="entry name" value="HTH_AraC-typ_CS"/>
</dbReference>
<evidence type="ECO:0000256" key="4">
    <source>
        <dbReference type="ARBA" id="ARBA00022723"/>
    </source>
</evidence>
<protein>
    <submittedName>
        <fullName evidence="13">Ada metal-binding domain-containing protein</fullName>
    </submittedName>
</protein>
<dbReference type="EMBL" id="CP147407">
    <property type="protein sequence ID" value="WXB95109.1"/>
    <property type="molecule type" value="Genomic_DNA"/>
</dbReference>
<dbReference type="InterPro" id="IPR018060">
    <property type="entry name" value="HTH_AraC"/>
</dbReference>
<dbReference type="InterPro" id="IPR016220">
    <property type="entry name" value="Me-P-triester_DNA_alkyl-Trfase"/>
</dbReference>
<dbReference type="Gene3D" id="3.40.10.10">
    <property type="entry name" value="DNA Methylphosphotriester Repair Domain"/>
    <property type="match status" value="1"/>
</dbReference>
<keyword evidence="4" id="KW-0479">Metal-binding</keyword>
<keyword evidence="5" id="KW-0227">DNA damage</keyword>
<dbReference type="InterPro" id="IPR004026">
    <property type="entry name" value="Ada_DNA_repair_Zn-bd"/>
</dbReference>
<dbReference type="PROSITE" id="PS00041">
    <property type="entry name" value="HTH_ARAC_FAMILY_1"/>
    <property type="match status" value="1"/>
</dbReference>
<gene>
    <name evidence="13" type="ORF">WCV65_11005</name>
</gene>
<keyword evidence="7" id="KW-0805">Transcription regulation</keyword>
<dbReference type="SMART" id="SM00342">
    <property type="entry name" value="HTH_ARAC"/>
    <property type="match status" value="1"/>
</dbReference>
<evidence type="ECO:0000256" key="10">
    <source>
        <dbReference type="ARBA" id="ARBA00023163"/>
    </source>
</evidence>
<dbReference type="PANTHER" id="PTHR43280">
    <property type="entry name" value="ARAC-FAMILY TRANSCRIPTIONAL REGULATOR"/>
    <property type="match status" value="1"/>
</dbReference>
<sequence length="193" mass="21997">MKEQELFEAIYETILSRTAKYDGLYYVGITSTKIFCRPSCRSRTPKRENVRVYGSIQEAIDAGFRACKRCKPEVSGLHGPDAELAEKLKELIHHQYREALTLNTMALQLAISPYHLLRVFKRVTGLTPSKYLMNYRMSEAKKLLLADQKAIAEVAAETGFSNPPHFSSVFKKIAGCTPQEYREKMAEEGERLK</sequence>
<dbReference type="PIRSF" id="PIRSF000408">
    <property type="entry name" value="Alkyltransferas_AdaA"/>
    <property type="match status" value="1"/>
</dbReference>
<evidence type="ECO:0000313" key="14">
    <source>
        <dbReference type="Proteomes" id="UP001377337"/>
    </source>
</evidence>
<dbReference type="Pfam" id="PF12833">
    <property type="entry name" value="HTH_18"/>
    <property type="match status" value="1"/>
</dbReference>
<accession>A0ABZ2NBJ1</accession>
<dbReference type="SUPFAM" id="SSF46689">
    <property type="entry name" value="Homeodomain-like"/>
    <property type="match status" value="2"/>
</dbReference>
<evidence type="ECO:0000256" key="11">
    <source>
        <dbReference type="ARBA" id="ARBA00023204"/>
    </source>
</evidence>
<proteinExistence type="predicted"/>
<keyword evidence="14" id="KW-1185">Reference proteome</keyword>
<dbReference type="InterPro" id="IPR009057">
    <property type="entry name" value="Homeodomain-like_sf"/>
</dbReference>
<organism evidence="13 14">
    <name type="scientific">Metabacillus sediminis</name>
    <dbReference type="NCBI Taxonomy" id="3117746"/>
    <lineage>
        <taxon>Bacteria</taxon>
        <taxon>Bacillati</taxon>
        <taxon>Bacillota</taxon>
        <taxon>Bacilli</taxon>
        <taxon>Bacillales</taxon>
        <taxon>Bacillaceae</taxon>
        <taxon>Metabacillus</taxon>
    </lineage>
</organism>
<dbReference type="SUPFAM" id="SSF57884">
    <property type="entry name" value="Ada DNA repair protein, N-terminal domain (N-Ada 10)"/>
    <property type="match status" value="1"/>
</dbReference>
<dbReference type="Proteomes" id="UP001377337">
    <property type="component" value="Chromosome"/>
</dbReference>
<evidence type="ECO:0000256" key="9">
    <source>
        <dbReference type="ARBA" id="ARBA00023159"/>
    </source>
</evidence>
<dbReference type="PROSITE" id="PS01124">
    <property type="entry name" value="HTH_ARAC_FAMILY_2"/>
    <property type="match status" value="1"/>
</dbReference>
<dbReference type="PANTHER" id="PTHR43280:SF28">
    <property type="entry name" value="HTH-TYPE TRANSCRIPTIONAL ACTIVATOR RHAS"/>
    <property type="match status" value="1"/>
</dbReference>
<dbReference type="PRINTS" id="PR00032">
    <property type="entry name" value="HTHARAC"/>
</dbReference>
<evidence type="ECO:0000256" key="5">
    <source>
        <dbReference type="ARBA" id="ARBA00022763"/>
    </source>
</evidence>
<keyword evidence="11" id="KW-0234">DNA repair</keyword>
<evidence type="ECO:0000256" key="8">
    <source>
        <dbReference type="ARBA" id="ARBA00023125"/>
    </source>
</evidence>
<dbReference type="InterPro" id="IPR020449">
    <property type="entry name" value="Tscrpt_reg_AraC-type_HTH"/>
</dbReference>
<comment type="cofactor">
    <cofactor evidence="1">
        <name>Zn(2+)</name>
        <dbReference type="ChEBI" id="CHEBI:29105"/>
    </cofactor>
</comment>
<evidence type="ECO:0000259" key="12">
    <source>
        <dbReference type="PROSITE" id="PS01124"/>
    </source>
</evidence>
<evidence type="ECO:0000256" key="3">
    <source>
        <dbReference type="ARBA" id="ARBA00022679"/>
    </source>
</evidence>
<evidence type="ECO:0000256" key="6">
    <source>
        <dbReference type="ARBA" id="ARBA00022833"/>
    </source>
</evidence>
<evidence type="ECO:0000256" key="7">
    <source>
        <dbReference type="ARBA" id="ARBA00023015"/>
    </source>
</evidence>
<evidence type="ECO:0000256" key="1">
    <source>
        <dbReference type="ARBA" id="ARBA00001947"/>
    </source>
</evidence>
<keyword evidence="9" id="KW-0010">Activator</keyword>
<reference evidence="13 14" key="1">
    <citation type="submission" date="2024-02" db="EMBL/GenBank/DDBJ databases">
        <title>Seven novel Bacillus-like species.</title>
        <authorList>
            <person name="Liu G."/>
        </authorList>
    </citation>
    <scope>NUCLEOTIDE SEQUENCE [LARGE SCALE GENOMIC DNA]</scope>
    <source>
        <strain evidence="13 14">FJAT-52054</strain>
    </source>
</reference>
<keyword evidence="2" id="KW-0489">Methyltransferase</keyword>
<keyword evidence="6" id="KW-0862">Zinc</keyword>